<dbReference type="Proteomes" id="UP000095759">
    <property type="component" value="Unassembled WGS sequence"/>
</dbReference>
<evidence type="ECO:0000313" key="2">
    <source>
        <dbReference type="Proteomes" id="UP000095759"/>
    </source>
</evidence>
<dbReference type="EMBL" id="MEHJ01000001">
    <property type="protein sequence ID" value="OEJ25623.1"/>
    <property type="molecule type" value="Genomic_DNA"/>
</dbReference>
<accession>A0A1E5P7V1</accession>
<dbReference type="InterPro" id="IPR025335">
    <property type="entry name" value="DUF4241"/>
</dbReference>
<keyword evidence="2" id="KW-1185">Reference proteome</keyword>
<dbReference type="Pfam" id="PF14025">
    <property type="entry name" value="DUF4241"/>
    <property type="match status" value="1"/>
</dbReference>
<gene>
    <name evidence="1" type="ORF">AS594_15075</name>
</gene>
<evidence type="ECO:0008006" key="3">
    <source>
        <dbReference type="Google" id="ProtNLM"/>
    </source>
</evidence>
<dbReference type="AlphaFoldDB" id="A0A1E5P7V1"/>
<organism evidence="1 2">
    <name type="scientific">Streptomyces agglomeratus</name>
    <dbReference type="NCBI Taxonomy" id="285458"/>
    <lineage>
        <taxon>Bacteria</taxon>
        <taxon>Bacillati</taxon>
        <taxon>Actinomycetota</taxon>
        <taxon>Actinomycetes</taxon>
        <taxon>Kitasatosporales</taxon>
        <taxon>Streptomycetaceae</taxon>
        <taxon>Streptomyces</taxon>
    </lineage>
</organism>
<evidence type="ECO:0000313" key="1">
    <source>
        <dbReference type="EMBL" id="OEJ25623.1"/>
    </source>
</evidence>
<name>A0A1E5P7V1_9ACTN</name>
<protein>
    <recommendedName>
        <fullName evidence="3">DUF4241 domain-containing protein</fullName>
    </recommendedName>
</protein>
<comment type="caution">
    <text evidence="1">The sequence shown here is derived from an EMBL/GenBank/DDBJ whole genome shotgun (WGS) entry which is preliminary data.</text>
</comment>
<sequence length="417" mass="45321">MGGSGAVVAVSCAEGWDFAACEVRGPMSRERAAARDGAGLPYVVVFRVAGRAAPVEVWLVSWQDHYLGVWGYDEPGRRTDEFDLRLLDGDRLLRRYTKSRQYDGPDAAEFDEDRCRVDALELFADGGAVRTTRAGRSGGSLSTRPSIGDEQRWRARPAFGEWEPFTAGKQGFDGLPLVFEGDAAPLTEGRAGKKAEPWLPPRPARPLHLDALFRPGTRLWTSFEPMTVLDVRPVGTVRVPSGRLVVDCPWTGDGRELTVGVPAGEYVVESAWTHCAYEFMGAHVEHEDTPAVRLRVSDEPVAEWEMGLAPEDDLRVLPDGHAYGFSTDVAAGSFADGAAWQPLSEPFRQAAGQRAVEAEELGNGFLRTTEEALSADLLSFCTDGDGTYAVWVGRSESGDVAAVVVQTGHLPDLKVLD</sequence>
<reference evidence="1 2" key="1">
    <citation type="submission" date="2016-08" db="EMBL/GenBank/DDBJ databases">
        <title>Complete genome sequence of Streptomyces agglomeratus strain 6-3-2, a novel anti-MRSA actinomycete isolated from Wuli of Tebit, China.</title>
        <authorList>
            <person name="Chen X."/>
        </authorList>
    </citation>
    <scope>NUCLEOTIDE SEQUENCE [LARGE SCALE GENOMIC DNA]</scope>
    <source>
        <strain evidence="1 2">6-3-2</strain>
    </source>
</reference>
<proteinExistence type="predicted"/>